<keyword evidence="3" id="KW-1185">Reference proteome</keyword>
<feature type="region of interest" description="Disordered" evidence="1">
    <location>
        <begin position="1"/>
        <end position="41"/>
    </location>
</feature>
<comment type="caution">
    <text evidence="2">The sequence shown here is derived from an EMBL/GenBank/DDBJ whole genome shotgun (WGS) entry which is preliminary data.</text>
</comment>
<evidence type="ECO:0000256" key="1">
    <source>
        <dbReference type="SAM" id="MobiDB-lite"/>
    </source>
</evidence>
<dbReference type="Proteomes" id="UP000708208">
    <property type="component" value="Unassembled WGS sequence"/>
</dbReference>
<dbReference type="AlphaFoldDB" id="A0A8J2JUU0"/>
<name>A0A8J2JUU0_9HEXA</name>
<gene>
    <name evidence="2" type="ORF">AFUS01_LOCUS11394</name>
</gene>
<protein>
    <submittedName>
        <fullName evidence="2">Uncharacterized protein</fullName>
    </submittedName>
</protein>
<feature type="compositionally biased region" description="Polar residues" evidence="1">
    <location>
        <begin position="27"/>
        <end position="41"/>
    </location>
</feature>
<organism evidence="2 3">
    <name type="scientific">Allacma fusca</name>
    <dbReference type="NCBI Taxonomy" id="39272"/>
    <lineage>
        <taxon>Eukaryota</taxon>
        <taxon>Metazoa</taxon>
        <taxon>Ecdysozoa</taxon>
        <taxon>Arthropoda</taxon>
        <taxon>Hexapoda</taxon>
        <taxon>Collembola</taxon>
        <taxon>Symphypleona</taxon>
        <taxon>Sminthuridae</taxon>
        <taxon>Allacma</taxon>
    </lineage>
</organism>
<proteinExistence type="predicted"/>
<feature type="compositionally biased region" description="Basic and acidic residues" evidence="1">
    <location>
        <begin position="1"/>
        <end position="26"/>
    </location>
</feature>
<dbReference type="EMBL" id="CAJVCH010087541">
    <property type="protein sequence ID" value="CAG7722235.1"/>
    <property type="molecule type" value="Genomic_DNA"/>
</dbReference>
<accession>A0A8J2JUU0</accession>
<evidence type="ECO:0000313" key="2">
    <source>
        <dbReference type="EMBL" id="CAG7722235.1"/>
    </source>
</evidence>
<reference evidence="2" key="1">
    <citation type="submission" date="2021-06" db="EMBL/GenBank/DDBJ databases">
        <authorList>
            <person name="Hodson N. C."/>
            <person name="Mongue J. A."/>
            <person name="Jaron S. K."/>
        </authorList>
    </citation>
    <scope>NUCLEOTIDE SEQUENCE</scope>
</reference>
<sequence>MEDDKSNGDVQHDSINETGKSEEDRSSVNSSPATSPGITFQETIREVNTPMVFQGSSTDLGLPKHSVFIVTTNGESRSWNVQIKRSFIFTALLTISDWTKHCCQNGKHPHRSKVIELRVIYYQLGGKFNFA</sequence>
<evidence type="ECO:0000313" key="3">
    <source>
        <dbReference type="Proteomes" id="UP000708208"/>
    </source>
</evidence>